<dbReference type="RefSeq" id="WP_057756812.1">
    <property type="nucleotide sequence ID" value="NZ_LJYG01000109.1"/>
</dbReference>
<evidence type="ECO:0000313" key="1">
    <source>
        <dbReference type="EMBL" id="KRQ02893.1"/>
    </source>
</evidence>
<evidence type="ECO:0000313" key="2">
    <source>
        <dbReference type="Proteomes" id="UP000051936"/>
    </source>
</evidence>
<protein>
    <recommendedName>
        <fullName evidence="3">Integrase</fullName>
    </recommendedName>
</protein>
<dbReference type="Proteomes" id="UP000051936">
    <property type="component" value="Unassembled WGS sequence"/>
</dbReference>
<proteinExistence type="predicted"/>
<accession>A0A0R3D2V5</accession>
<keyword evidence="2" id="KW-1185">Reference proteome</keyword>
<comment type="caution">
    <text evidence="1">The sequence shown here is derived from an EMBL/GenBank/DDBJ whole genome shotgun (WGS) entry which is preliminary data.</text>
</comment>
<evidence type="ECO:0008006" key="3">
    <source>
        <dbReference type="Google" id="ProtNLM"/>
    </source>
</evidence>
<sequence length="59" mass="6324">MFPGLKLWHQQRADVQALLPLLATYLGHANYSDTAYYLTGSSDLLAIAAERAFLAGGAA</sequence>
<dbReference type="EMBL" id="LJYG01000109">
    <property type="protein sequence ID" value="KRQ02893.1"/>
    <property type="molecule type" value="Genomic_DNA"/>
</dbReference>
<reference evidence="1 2" key="1">
    <citation type="submission" date="2015-09" db="EMBL/GenBank/DDBJ databases">
        <title>Draft Genome Sequence of Bradyrhizobium manausense Strain BR 3351T, a Novel Symbiotic Nitrogen-Fixing Alphaproteobacterium Isolated from Brazilian Amazon Rain Forest.</title>
        <authorList>
            <person name="De Araujo J.L."/>
            <person name="Zilli J.E."/>
        </authorList>
    </citation>
    <scope>NUCLEOTIDE SEQUENCE [LARGE SCALE GENOMIC DNA]</scope>
    <source>
        <strain evidence="1 2">BR3351</strain>
    </source>
</reference>
<name>A0A0R3D2V5_9BRAD</name>
<organism evidence="1 2">
    <name type="scientific">Bradyrhizobium manausense</name>
    <dbReference type="NCBI Taxonomy" id="989370"/>
    <lineage>
        <taxon>Bacteria</taxon>
        <taxon>Pseudomonadati</taxon>
        <taxon>Pseudomonadota</taxon>
        <taxon>Alphaproteobacteria</taxon>
        <taxon>Hyphomicrobiales</taxon>
        <taxon>Nitrobacteraceae</taxon>
        <taxon>Bradyrhizobium</taxon>
    </lineage>
</organism>
<gene>
    <name evidence="1" type="ORF">AOQ71_34375</name>
</gene>
<dbReference type="AlphaFoldDB" id="A0A0R3D2V5"/>